<evidence type="ECO:0000256" key="1">
    <source>
        <dbReference type="ARBA" id="ARBA00007870"/>
    </source>
</evidence>
<dbReference type="Pfam" id="PF08546">
    <property type="entry name" value="ApbA_C"/>
    <property type="match status" value="1"/>
</dbReference>
<evidence type="ECO:0000259" key="7">
    <source>
        <dbReference type="Pfam" id="PF08546"/>
    </source>
</evidence>
<evidence type="ECO:0000256" key="4">
    <source>
        <dbReference type="ARBA" id="ARBA00023002"/>
    </source>
</evidence>
<keyword evidence="9" id="KW-1185">Reference proteome</keyword>
<evidence type="ECO:0000256" key="3">
    <source>
        <dbReference type="ARBA" id="ARBA00022857"/>
    </source>
</evidence>
<dbReference type="AlphaFoldDB" id="A0A8H5F4Q4"/>
<comment type="similarity">
    <text evidence="1">Belongs to the ketopantoate reductase family.</text>
</comment>
<dbReference type="EMBL" id="JAACJK010000166">
    <property type="protein sequence ID" value="KAF5323561.1"/>
    <property type="molecule type" value="Genomic_DNA"/>
</dbReference>
<protein>
    <recommendedName>
        <fullName evidence="2">2-dehydropantoate 2-reductase</fullName>
        <ecNumber evidence="2">1.1.1.169</ecNumber>
    </recommendedName>
    <alternativeName>
        <fullName evidence="5">Ketopantoate reductase</fullName>
    </alternativeName>
</protein>
<gene>
    <name evidence="8" type="ORF">D9611_005639</name>
</gene>
<dbReference type="Gene3D" id="3.40.50.720">
    <property type="entry name" value="NAD(P)-binding Rossmann-like Domain"/>
    <property type="match status" value="1"/>
</dbReference>
<dbReference type="Gene3D" id="1.10.1040.10">
    <property type="entry name" value="N-(1-d-carboxylethyl)-l-norvaline Dehydrogenase, domain 2"/>
    <property type="match status" value="1"/>
</dbReference>
<dbReference type="GO" id="GO:0015940">
    <property type="term" value="P:pantothenate biosynthetic process"/>
    <property type="evidence" value="ECO:0007669"/>
    <property type="project" value="InterPro"/>
</dbReference>
<reference evidence="8 9" key="1">
    <citation type="journal article" date="2020" name="ISME J.">
        <title>Uncovering the hidden diversity of litter-decomposition mechanisms in mushroom-forming fungi.</title>
        <authorList>
            <person name="Floudas D."/>
            <person name="Bentzer J."/>
            <person name="Ahren D."/>
            <person name="Johansson T."/>
            <person name="Persson P."/>
            <person name="Tunlid A."/>
        </authorList>
    </citation>
    <scope>NUCLEOTIDE SEQUENCE [LARGE SCALE GENOMIC DNA]</scope>
    <source>
        <strain evidence="8 9">CBS 175.51</strain>
    </source>
</reference>
<sequence length="384" mass="42479">MRFYVLGLGPVGSLVAHHLRRTIPRNPEIVLIHRNREQASKAGNSIQVETNGVRTKSTGFRSEFTEGTGFNPHPKSLGPNGTVHPDDPLFIQSLIVTCKAHQTLPAIRRLSPRLSTTSTIVLLQNGMGMYEELVTEVFPNPSYRPHLILATNTHGAYLTQDRVVHAGLGNITFGIMPEVNGRDFEASSSMHPSHNLSINDITKPGDPEYERYEHLRSTVAALQLLEGLNASWQPISKVQLAMRRKLVVNSIVNPVTCLLRCLNGDVLRLPDMQDLTKRVCAEAAEVFSAQFEAETRGQDGGEGHGRLPPALQPANLVKEVQRVVKATALNKSSMLADIERGRPTEIDYINGYLMRLAQMYNVQTPATASLYNLVKMRSALPLDR</sequence>
<organism evidence="8 9">
    <name type="scientific">Ephemerocybe angulata</name>
    <dbReference type="NCBI Taxonomy" id="980116"/>
    <lineage>
        <taxon>Eukaryota</taxon>
        <taxon>Fungi</taxon>
        <taxon>Dikarya</taxon>
        <taxon>Basidiomycota</taxon>
        <taxon>Agaricomycotina</taxon>
        <taxon>Agaricomycetes</taxon>
        <taxon>Agaricomycetidae</taxon>
        <taxon>Agaricales</taxon>
        <taxon>Agaricineae</taxon>
        <taxon>Psathyrellaceae</taxon>
        <taxon>Ephemerocybe</taxon>
    </lineage>
</organism>
<keyword evidence="4" id="KW-0560">Oxidoreductase</keyword>
<comment type="caution">
    <text evidence="8">The sequence shown here is derived from an EMBL/GenBank/DDBJ whole genome shotgun (WGS) entry which is preliminary data.</text>
</comment>
<evidence type="ECO:0000256" key="2">
    <source>
        <dbReference type="ARBA" id="ARBA00013014"/>
    </source>
</evidence>
<dbReference type="InterPro" id="IPR050838">
    <property type="entry name" value="Ketopantoate_reductase"/>
</dbReference>
<dbReference type="SUPFAM" id="SSF48179">
    <property type="entry name" value="6-phosphogluconate dehydrogenase C-terminal domain-like"/>
    <property type="match status" value="1"/>
</dbReference>
<dbReference type="Pfam" id="PF02558">
    <property type="entry name" value="ApbA"/>
    <property type="match status" value="1"/>
</dbReference>
<dbReference type="OrthoDB" id="73846at2759"/>
<dbReference type="InterPro" id="IPR003710">
    <property type="entry name" value="ApbA"/>
</dbReference>
<dbReference type="GO" id="GO:0008677">
    <property type="term" value="F:2-dehydropantoate 2-reductase activity"/>
    <property type="evidence" value="ECO:0007669"/>
    <property type="project" value="UniProtKB-EC"/>
</dbReference>
<feature type="domain" description="Ketopantoate reductase N-terminal" evidence="6">
    <location>
        <begin position="4"/>
        <end position="177"/>
    </location>
</feature>
<accession>A0A8H5F4Q4</accession>
<dbReference type="EC" id="1.1.1.169" evidence="2"/>
<dbReference type="GO" id="GO:0050661">
    <property type="term" value="F:NADP binding"/>
    <property type="evidence" value="ECO:0007669"/>
    <property type="project" value="TreeGrafter"/>
</dbReference>
<keyword evidence="3" id="KW-0521">NADP</keyword>
<dbReference type="InterPro" id="IPR036291">
    <property type="entry name" value="NAD(P)-bd_dom_sf"/>
</dbReference>
<dbReference type="NCBIfam" id="TIGR00745">
    <property type="entry name" value="apbA_panE"/>
    <property type="match status" value="1"/>
</dbReference>
<evidence type="ECO:0000259" key="6">
    <source>
        <dbReference type="Pfam" id="PF02558"/>
    </source>
</evidence>
<dbReference type="InterPro" id="IPR013332">
    <property type="entry name" value="KPR_N"/>
</dbReference>
<dbReference type="InterPro" id="IPR008927">
    <property type="entry name" value="6-PGluconate_DH-like_C_sf"/>
</dbReference>
<proteinExistence type="inferred from homology"/>
<dbReference type="Proteomes" id="UP000541558">
    <property type="component" value="Unassembled WGS sequence"/>
</dbReference>
<dbReference type="PANTHER" id="PTHR43765:SF2">
    <property type="entry name" value="2-DEHYDROPANTOATE 2-REDUCTASE"/>
    <property type="match status" value="1"/>
</dbReference>
<dbReference type="SUPFAM" id="SSF51735">
    <property type="entry name" value="NAD(P)-binding Rossmann-fold domains"/>
    <property type="match status" value="1"/>
</dbReference>
<evidence type="ECO:0000256" key="5">
    <source>
        <dbReference type="ARBA" id="ARBA00032024"/>
    </source>
</evidence>
<dbReference type="InterPro" id="IPR013328">
    <property type="entry name" value="6PGD_dom2"/>
</dbReference>
<feature type="domain" description="Ketopantoate reductase C-terminal" evidence="7">
    <location>
        <begin position="238"/>
        <end position="376"/>
    </location>
</feature>
<evidence type="ECO:0000313" key="9">
    <source>
        <dbReference type="Proteomes" id="UP000541558"/>
    </source>
</evidence>
<name>A0A8H5F4Q4_9AGAR</name>
<dbReference type="GO" id="GO:0005739">
    <property type="term" value="C:mitochondrion"/>
    <property type="evidence" value="ECO:0007669"/>
    <property type="project" value="TreeGrafter"/>
</dbReference>
<dbReference type="InterPro" id="IPR013752">
    <property type="entry name" value="KPA_reductase"/>
</dbReference>
<dbReference type="PANTHER" id="PTHR43765">
    <property type="entry name" value="2-DEHYDROPANTOATE 2-REDUCTASE-RELATED"/>
    <property type="match status" value="1"/>
</dbReference>
<evidence type="ECO:0000313" key="8">
    <source>
        <dbReference type="EMBL" id="KAF5323561.1"/>
    </source>
</evidence>